<dbReference type="EMBL" id="GQ903131">
    <property type="protein sequence ID" value="ACX30979.1"/>
    <property type="molecule type" value="Genomic_DNA"/>
</dbReference>
<keyword evidence="2" id="KW-0456">Lyase</keyword>
<accession>D1LDR4</accession>
<evidence type="ECO:0000256" key="1">
    <source>
        <dbReference type="SAM" id="Phobius"/>
    </source>
</evidence>
<keyword evidence="1" id="KW-1133">Transmembrane helix</keyword>
<feature type="transmembrane region" description="Helical" evidence="1">
    <location>
        <begin position="31"/>
        <end position="56"/>
    </location>
</feature>
<feature type="transmembrane region" description="Helical" evidence="1">
    <location>
        <begin position="102"/>
        <end position="126"/>
    </location>
</feature>
<feature type="transmembrane region" description="Helical" evidence="1">
    <location>
        <begin position="146"/>
        <end position="167"/>
    </location>
</feature>
<dbReference type="GO" id="GO:0016829">
    <property type="term" value="F:lyase activity"/>
    <property type="evidence" value="ECO:0007669"/>
    <property type="project" value="UniProtKB-KW"/>
</dbReference>
<feature type="transmembrane region" description="Helical" evidence="1">
    <location>
        <begin position="62"/>
        <end position="81"/>
    </location>
</feature>
<organism evidence="2">
    <name type="scientific">Euplotes crassus</name>
    <dbReference type="NCBI Taxonomy" id="5936"/>
    <lineage>
        <taxon>Eukaryota</taxon>
        <taxon>Sar</taxon>
        <taxon>Alveolata</taxon>
        <taxon>Ciliophora</taxon>
        <taxon>Intramacronucleata</taxon>
        <taxon>Spirotrichea</taxon>
        <taxon>Hypotrichia</taxon>
        <taxon>Euplotida</taxon>
        <taxon>Euplotidae</taxon>
        <taxon>Moneuplotes</taxon>
    </lineage>
</organism>
<feature type="transmembrane region" description="Helical" evidence="1">
    <location>
        <begin position="203"/>
        <end position="224"/>
    </location>
</feature>
<keyword evidence="2" id="KW-0496">Mitochondrion</keyword>
<gene>
    <name evidence="2" type="primary">ccmF</name>
</gene>
<proteinExistence type="predicted"/>
<sequence length="242" mass="28991">MFLPAYLPGVFYFFYLMFLFDWAAPLNDIQLFSFFNTAPVWHLFVICYLITFWFMFFKNQIVLFYFLVPFLGQFFFLNSSFSIEHVLFFSNTNPLLNNSLNYLHPLIMNTLYVASLLSLILPFWFFISIIPVRESILAPLPLLRQFYSLTLCLLLALVFGTFWAAQLDTWGGWWVWDSSEILLIQFLLVLIVGFHAWPKYFCFSWFCLPYGFFFLLFSLLRLYFYRSDTYASYIYSCTISFF</sequence>
<protein>
    <submittedName>
        <fullName evidence="2">Heme lyase</fullName>
    </submittedName>
</protein>
<feature type="transmembrane region" description="Helical" evidence="1">
    <location>
        <begin position="179"/>
        <end position="197"/>
    </location>
</feature>
<reference evidence="2" key="1">
    <citation type="journal article" date="2009" name="BMC Genomics">
        <title>The mitochondrial genomes of the ciliates Euplotes minuta and Euplotes crassus.</title>
        <authorList>
            <person name="de Graaf R.M."/>
            <person name="van Alen T.A."/>
            <person name="Dutilh B.E."/>
            <person name="Kuiper J.W."/>
            <person name="van Zoggel H.J."/>
            <person name="Huynh M.B."/>
            <person name="Gortz H.D."/>
            <person name="Huynen M.A."/>
            <person name="Hackstein J.H."/>
        </authorList>
    </citation>
    <scope>NUCLEOTIDE SEQUENCE</scope>
</reference>
<dbReference type="AlphaFoldDB" id="D1LDR4"/>
<geneLocation type="mitochondrion" evidence="2"/>
<evidence type="ECO:0000313" key="2">
    <source>
        <dbReference type="EMBL" id="ACX30979.1"/>
    </source>
</evidence>
<feature type="transmembrane region" description="Helical" evidence="1">
    <location>
        <begin position="6"/>
        <end position="24"/>
    </location>
</feature>
<keyword evidence="1" id="KW-0812">Transmembrane</keyword>
<name>D1LDR4_EUPCR</name>
<keyword evidence="1" id="KW-0472">Membrane</keyword>